<dbReference type="InterPro" id="IPR006558">
    <property type="entry name" value="LamG-like"/>
</dbReference>
<feature type="region of interest" description="Disordered" evidence="3">
    <location>
        <begin position="459"/>
        <end position="481"/>
    </location>
</feature>
<dbReference type="Gene3D" id="2.60.120.200">
    <property type="match status" value="3"/>
</dbReference>
<comment type="caution">
    <text evidence="6">The sequence shown here is derived from an EMBL/GenBank/DDBJ whole genome shotgun (WGS) entry which is preliminary data.</text>
</comment>
<protein>
    <recommendedName>
        <fullName evidence="5">LamG-like jellyroll fold domain-containing protein</fullName>
    </recommendedName>
</protein>
<keyword evidence="1" id="KW-0732">Signal</keyword>
<dbReference type="InterPro" id="IPR013320">
    <property type="entry name" value="ConA-like_dom_sf"/>
</dbReference>
<evidence type="ECO:0000256" key="3">
    <source>
        <dbReference type="SAM" id="MobiDB-lite"/>
    </source>
</evidence>
<dbReference type="STRING" id="1802451.A3C82_02915"/>
<sequence>MSSPTRRFTIKNRLKIAIVFIALAVVFSIGGGLGYAFFFGGSGNGSADLQQGLVGWWKMDGNAKDATPNSNNGTVTGATLTTDRKGQTGKAYSFNGTSDHISVGNAGSGIKTIAFWMQADDTTARKIIDIDGTDQIELDGSSAITATSFPGTIIIYVDGAVASAIADTNWHFVAITDTTGVTPSAMDIGAVSASYFSGKLDDVRMYNRVLSAAEITALYQEYNPGIEISSLQKGLLMWLKFDNNSTKDATANTNKGGVTEALSVADRKGQADKALSFDGVDDIVTVSPSVSLRPSIISIAAWIKPTDTGTGRIVSRKTGGSPGSGYVLELTATLKPQFRISALAQDYPVTATDAIAQDAWSHVVATFDGAAMQIYINGVANGAPTLAPGTVNYTVTTTSVTIGGISEFFAGSLDDVRMYNRALSAAEVLALYQEYDSKIAISTLQSGLVGRWIGSPADSTSITRDQTPQGNNGTVTGATLTTDRKGQTGKAYSFNGTSDHISVGNAGSGIKTIAFWMQADDTTARKIIDIDGTDQIELDGSSAITATSFPGTIIIYVDGAVASAIADTNWHFVAITDTTGVTPSAMDIGAVSASYFSGKLDDVRMYNRALSATEVLALYNSY</sequence>
<feature type="domain" description="LamG-like jellyroll fold" evidence="5">
    <location>
        <begin position="295"/>
        <end position="426"/>
    </location>
</feature>
<organism evidence="6 7">
    <name type="scientific">Candidatus Wildermuthbacteria bacterium RIFCSPHIGHO2_02_FULL_47_12</name>
    <dbReference type="NCBI Taxonomy" id="1802451"/>
    <lineage>
        <taxon>Bacteria</taxon>
        <taxon>Candidatus Wildermuthiibacteriota</taxon>
    </lineage>
</organism>
<evidence type="ECO:0000313" key="7">
    <source>
        <dbReference type="Proteomes" id="UP000176901"/>
    </source>
</evidence>
<evidence type="ECO:0000256" key="2">
    <source>
        <dbReference type="ARBA" id="ARBA00023157"/>
    </source>
</evidence>
<proteinExistence type="predicted"/>
<evidence type="ECO:0000256" key="4">
    <source>
        <dbReference type="SAM" id="Phobius"/>
    </source>
</evidence>
<name>A0A1G2R6G6_9BACT</name>
<evidence type="ECO:0000256" key="1">
    <source>
        <dbReference type="ARBA" id="ARBA00022729"/>
    </source>
</evidence>
<keyword evidence="4" id="KW-0472">Membrane</keyword>
<reference evidence="6 7" key="1">
    <citation type="journal article" date="2016" name="Nat. Commun.">
        <title>Thousands of microbial genomes shed light on interconnected biogeochemical processes in an aquifer system.</title>
        <authorList>
            <person name="Anantharaman K."/>
            <person name="Brown C.T."/>
            <person name="Hug L.A."/>
            <person name="Sharon I."/>
            <person name="Castelle C.J."/>
            <person name="Probst A.J."/>
            <person name="Thomas B.C."/>
            <person name="Singh A."/>
            <person name="Wilkins M.J."/>
            <person name="Karaoz U."/>
            <person name="Brodie E.L."/>
            <person name="Williams K.H."/>
            <person name="Hubbard S.S."/>
            <person name="Banfield J.F."/>
        </authorList>
    </citation>
    <scope>NUCLEOTIDE SEQUENCE [LARGE SCALE GENOMIC DNA]</scope>
</reference>
<dbReference type="SMART" id="SM00560">
    <property type="entry name" value="LamGL"/>
    <property type="match status" value="1"/>
</dbReference>
<keyword evidence="4" id="KW-0812">Transmembrane</keyword>
<evidence type="ECO:0000313" key="6">
    <source>
        <dbReference type="EMBL" id="OHA67969.1"/>
    </source>
</evidence>
<feature type="transmembrane region" description="Helical" evidence="4">
    <location>
        <begin position="16"/>
        <end position="38"/>
    </location>
</feature>
<dbReference type="PANTHER" id="PTHR47635:SF2">
    <property type="entry name" value="LAMG-LIKE JELLYROLL FOLD DOMAIN-CONTAINING PROTEIN"/>
    <property type="match status" value="1"/>
</dbReference>
<dbReference type="EMBL" id="MHTW01000001">
    <property type="protein sequence ID" value="OHA67969.1"/>
    <property type="molecule type" value="Genomic_DNA"/>
</dbReference>
<dbReference type="SUPFAM" id="SSF49899">
    <property type="entry name" value="Concanavalin A-like lectins/glucanases"/>
    <property type="match status" value="3"/>
</dbReference>
<keyword evidence="2" id="KW-1015">Disulfide bond</keyword>
<dbReference type="Pfam" id="PF13385">
    <property type="entry name" value="Laminin_G_3"/>
    <property type="match status" value="3"/>
</dbReference>
<keyword evidence="4" id="KW-1133">Transmembrane helix</keyword>
<accession>A0A1G2R6G6</accession>
<dbReference type="PANTHER" id="PTHR47635">
    <property type="entry name" value="CUB DOMAIN-CONTAINING PROTEIN"/>
    <property type="match status" value="1"/>
</dbReference>
<dbReference type="Proteomes" id="UP000176901">
    <property type="component" value="Unassembled WGS sequence"/>
</dbReference>
<gene>
    <name evidence="6" type="ORF">A3C82_02915</name>
</gene>
<evidence type="ECO:0000259" key="5">
    <source>
        <dbReference type="SMART" id="SM00560"/>
    </source>
</evidence>
<dbReference type="AlphaFoldDB" id="A0A1G2R6G6"/>